<dbReference type="EMBL" id="SZYD01000001">
    <property type="protein sequence ID" value="KAD7476984.1"/>
    <property type="molecule type" value="Genomic_DNA"/>
</dbReference>
<evidence type="ECO:0000313" key="2">
    <source>
        <dbReference type="EMBL" id="KAD7476984.1"/>
    </source>
</evidence>
<evidence type="ECO:0000256" key="1">
    <source>
        <dbReference type="SAM" id="MobiDB-lite"/>
    </source>
</evidence>
<feature type="region of interest" description="Disordered" evidence="1">
    <location>
        <begin position="1"/>
        <end position="41"/>
    </location>
</feature>
<keyword evidence="3" id="KW-1185">Reference proteome</keyword>
<feature type="compositionally biased region" description="Polar residues" evidence="1">
    <location>
        <begin position="1"/>
        <end position="17"/>
    </location>
</feature>
<name>A0A5N6PX58_9ASTR</name>
<accession>A0A5N6PX58</accession>
<dbReference type="AlphaFoldDB" id="A0A5N6PX58"/>
<dbReference type="OrthoDB" id="411615at2759"/>
<feature type="compositionally biased region" description="Low complexity" evidence="1">
    <location>
        <begin position="18"/>
        <end position="35"/>
    </location>
</feature>
<comment type="caution">
    <text evidence="2">The sequence shown here is derived from an EMBL/GenBank/DDBJ whole genome shotgun (WGS) entry which is preliminary data.</text>
</comment>
<evidence type="ECO:0000313" key="3">
    <source>
        <dbReference type="Proteomes" id="UP000326396"/>
    </source>
</evidence>
<dbReference type="Proteomes" id="UP000326396">
    <property type="component" value="Linkage Group LG1"/>
</dbReference>
<reference evidence="2 3" key="1">
    <citation type="submission" date="2019-05" db="EMBL/GenBank/DDBJ databases">
        <title>Mikania micrantha, genome provides insights into the molecular mechanism of rapid growth.</title>
        <authorList>
            <person name="Liu B."/>
        </authorList>
    </citation>
    <scope>NUCLEOTIDE SEQUENCE [LARGE SCALE GENOMIC DNA]</scope>
    <source>
        <strain evidence="2">NLD-2019</strain>
        <tissue evidence="2">Leaf</tissue>
    </source>
</reference>
<organism evidence="2 3">
    <name type="scientific">Mikania micrantha</name>
    <name type="common">bitter vine</name>
    <dbReference type="NCBI Taxonomy" id="192012"/>
    <lineage>
        <taxon>Eukaryota</taxon>
        <taxon>Viridiplantae</taxon>
        <taxon>Streptophyta</taxon>
        <taxon>Embryophyta</taxon>
        <taxon>Tracheophyta</taxon>
        <taxon>Spermatophyta</taxon>
        <taxon>Magnoliopsida</taxon>
        <taxon>eudicotyledons</taxon>
        <taxon>Gunneridae</taxon>
        <taxon>Pentapetalae</taxon>
        <taxon>asterids</taxon>
        <taxon>campanulids</taxon>
        <taxon>Asterales</taxon>
        <taxon>Asteraceae</taxon>
        <taxon>Asteroideae</taxon>
        <taxon>Heliantheae alliance</taxon>
        <taxon>Eupatorieae</taxon>
        <taxon>Mikania</taxon>
    </lineage>
</organism>
<protein>
    <submittedName>
        <fullName evidence="2">Uncharacterized protein</fullName>
    </submittedName>
</protein>
<proteinExistence type="predicted"/>
<sequence length="95" mass="10856">MASSSTNKIEASPSITSQELNEQQPQELQPPLRTSSRPRRPITYDDFVTYLHETDFDLGKVDDPTTFKDAMNCDQSTQWLDAMKDELKSMKTNNV</sequence>
<gene>
    <name evidence="2" type="ORF">E3N88_00120</name>
</gene>